<dbReference type="InterPro" id="IPR015671">
    <property type="entry name" value="GSCR1_dom"/>
</dbReference>
<evidence type="ECO:0000313" key="4">
    <source>
        <dbReference type="Proteomes" id="UP000717328"/>
    </source>
</evidence>
<dbReference type="EMBL" id="JABCKI010005722">
    <property type="protein sequence ID" value="KAG5639395.1"/>
    <property type="molecule type" value="Genomic_DNA"/>
</dbReference>
<protein>
    <recommendedName>
        <fullName evidence="2">GLTSCR protein conserved domain-containing protein</fullName>
    </recommendedName>
</protein>
<dbReference type="Proteomes" id="UP000717328">
    <property type="component" value="Unassembled WGS sequence"/>
</dbReference>
<comment type="caution">
    <text evidence="3">The sequence shown here is derived from an EMBL/GenBank/DDBJ whole genome shotgun (WGS) entry which is preliminary data.</text>
</comment>
<sequence>MAGSVGSSWAGPSTWRTTCDNLSLATSAAASQLEDEKLRSVEEQEITERTHARVASRLASDHTSVLYADTDTPFRDTADAVNRLLPYHIFQQPKDDLHFVIKGGKGKGKETEQHLHQEIRETKFALECHQRRHALEAKFREISTRSGKRSALDEQAVLIASLVLDSERSDMTVLNNELRTARAELERKEREKRAALHTARAGYYGSVPAGTAASVQAQYYRQYPYAYTQVYGTPMQSSSTSTFSVSTTSPSTNYASTQAAIPVQLPVASLPALHALGIIPVPASSLPPDGQSPPPAVLRGSTSNGTMLSLEINVSLLQQAQMSGLAMVLNSLMSRNSFGSTSDSSATTSTPSNPTT</sequence>
<organism evidence="3 4">
    <name type="scientific">Sphagnurus paluster</name>
    <dbReference type="NCBI Taxonomy" id="117069"/>
    <lineage>
        <taxon>Eukaryota</taxon>
        <taxon>Fungi</taxon>
        <taxon>Dikarya</taxon>
        <taxon>Basidiomycota</taxon>
        <taxon>Agaricomycotina</taxon>
        <taxon>Agaricomycetes</taxon>
        <taxon>Agaricomycetidae</taxon>
        <taxon>Agaricales</taxon>
        <taxon>Tricholomatineae</taxon>
        <taxon>Lyophyllaceae</taxon>
        <taxon>Sphagnurus</taxon>
    </lineage>
</organism>
<feature type="domain" description="GLTSCR protein conserved" evidence="2">
    <location>
        <begin position="61"/>
        <end position="174"/>
    </location>
</feature>
<reference evidence="3" key="2">
    <citation type="submission" date="2021-10" db="EMBL/GenBank/DDBJ databases">
        <title>Phylogenomics reveals ancestral predisposition of the termite-cultivated fungus Termitomyces towards a domesticated lifestyle.</title>
        <authorList>
            <person name="Auxier B."/>
            <person name="Grum-Grzhimaylo A."/>
            <person name="Cardenas M.E."/>
            <person name="Lodge J.D."/>
            <person name="Laessoe T."/>
            <person name="Pedersen O."/>
            <person name="Smith M.E."/>
            <person name="Kuyper T.W."/>
            <person name="Franco-Molano E.A."/>
            <person name="Baroni T.J."/>
            <person name="Aanen D.K."/>
        </authorList>
    </citation>
    <scope>NUCLEOTIDE SEQUENCE</scope>
    <source>
        <strain evidence="3">D49</strain>
    </source>
</reference>
<evidence type="ECO:0000256" key="1">
    <source>
        <dbReference type="SAM" id="Coils"/>
    </source>
</evidence>
<evidence type="ECO:0000259" key="2">
    <source>
        <dbReference type="Pfam" id="PF15249"/>
    </source>
</evidence>
<keyword evidence="1" id="KW-0175">Coiled coil</keyword>
<keyword evidence="4" id="KW-1185">Reference proteome</keyword>
<dbReference type="AlphaFoldDB" id="A0A9P7FY36"/>
<dbReference type="OrthoDB" id="2556847at2759"/>
<reference evidence="3" key="1">
    <citation type="submission" date="2021-02" db="EMBL/GenBank/DDBJ databases">
        <authorList>
            <person name="Nieuwenhuis M."/>
            <person name="Van De Peppel L.J.J."/>
        </authorList>
    </citation>
    <scope>NUCLEOTIDE SEQUENCE</scope>
    <source>
        <strain evidence="3">D49</strain>
    </source>
</reference>
<proteinExistence type="predicted"/>
<dbReference type="Pfam" id="PF15249">
    <property type="entry name" value="GLTSCR1"/>
    <property type="match status" value="1"/>
</dbReference>
<gene>
    <name evidence="3" type="ORF">H0H81_002927</name>
</gene>
<name>A0A9P7FY36_9AGAR</name>
<evidence type="ECO:0000313" key="3">
    <source>
        <dbReference type="EMBL" id="KAG5639395.1"/>
    </source>
</evidence>
<accession>A0A9P7FY36</accession>
<feature type="coiled-coil region" evidence="1">
    <location>
        <begin position="164"/>
        <end position="198"/>
    </location>
</feature>